<proteinExistence type="inferred from homology"/>
<dbReference type="GO" id="GO:0005634">
    <property type="term" value="C:nucleus"/>
    <property type="evidence" value="ECO:0007669"/>
    <property type="project" value="TreeGrafter"/>
</dbReference>
<dbReference type="PANTHER" id="PTHR13082:SF0">
    <property type="entry name" value="HISTONE DEACETYLASE COMPLEX SUBUNIT SAP18"/>
    <property type="match status" value="1"/>
</dbReference>
<dbReference type="EMBL" id="JAKWFO010000005">
    <property type="protein sequence ID" value="KAI9636355.1"/>
    <property type="molecule type" value="Genomic_DNA"/>
</dbReference>
<comment type="caution">
    <text evidence="3">The sequence shown here is derived from an EMBL/GenBank/DDBJ whole genome shotgun (WGS) entry which is preliminary data.</text>
</comment>
<feature type="compositionally biased region" description="Low complexity" evidence="2">
    <location>
        <begin position="1"/>
        <end position="11"/>
    </location>
</feature>
<feature type="compositionally biased region" description="Gly residues" evidence="2">
    <location>
        <begin position="188"/>
        <end position="210"/>
    </location>
</feature>
<dbReference type="GeneID" id="77732423"/>
<dbReference type="InterPro" id="IPR010516">
    <property type="entry name" value="SAP18"/>
</dbReference>
<accession>A0AA38H8Z9</accession>
<sequence length="348" mass="36316">MPRSPSNSRSRSPVKRRRSSASAEPENGCPFLIRLFVTKGRHTHVMEFEEGRFPLQDEFTAYGWKISTPSSLIQLLLPSFPGPYRSPLARYSFRHIYVDASPRGLYRHKDLVSFTGRDLMGAVAALSATGANNGMDMELDDGPSRPEEGRGRKIEEKTLEAYGFETGDLLSVALHIPEGRNLKRPTAGGAGHGAPGGPGGPGMGGSGGPGIVSDRNSFGWNNGSNGPRGPGGPGGPSRPPTGNGPTDRTNAWQRGGPLPDQSAARGAPGRNSFGGPGGMGGDVPPGGRWGRGGGMGGGGEGRGGGPGLGIRGGRGGRGRSRSPDYQRGGRRSASPDNKREGSSRRRDD</sequence>
<feature type="compositionally biased region" description="Basic and acidic residues" evidence="2">
    <location>
        <begin position="142"/>
        <end position="151"/>
    </location>
</feature>
<feature type="compositionally biased region" description="Gly residues" evidence="2">
    <location>
        <begin position="226"/>
        <end position="235"/>
    </location>
</feature>
<evidence type="ECO:0000256" key="2">
    <source>
        <dbReference type="SAM" id="MobiDB-lite"/>
    </source>
</evidence>
<feature type="region of interest" description="Disordered" evidence="2">
    <location>
        <begin position="180"/>
        <end position="348"/>
    </location>
</feature>
<dbReference type="AlphaFoldDB" id="A0AA38H8Z9"/>
<dbReference type="PANTHER" id="PTHR13082">
    <property type="entry name" value="SAP18"/>
    <property type="match status" value="1"/>
</dbReference>
<evidence type="ECO:0000256" key="1">
    <source>
        <dbReference type="ARBA" id="ARBA00009143"/>
    </source>
</evidence>
<organism evidence="3 4">
    <name type="scientific">Dioszegia hungarica</name>
    <dbReference type="NCBI Taxonomy" id="4972"/>
    <lineage>
        <taxon>Eukaryota</taxon>
        <taxon>Fungi</taxon>
        <taxon>Dikarya</taxon>
        <taxon>Basidiomycota</taxon>
        <taxon>Agaricomycotina</taxon>
        <taxon>Tremellomycetes</taxon>
        <taxon>Tremellales</taxon>
        <taxon>Bulleribasidiaceae</taxon>
        <taxon>Dioszegia</taxon>
    </lineage>
</organism>
<evidence type="ECO:0000313" key="3">
    <source>
        <dbReference type="EMBL" id="KAI9636355.1"/>
    </source>
</evidence>
<feature type="region of interest" description="Disordered" evidence="2">
    <location>
        <begin position="1"/>
        <end position="25"/>
    </location>
</feature>
<evidence type="ECO:0000313" key="4">
    <source>
        <dbReference type="Proteomes" id="UP001164286"/>
    </source>
</evidence>
<dbReference type="Pfam" id="PF06487">
    <property type="entry name" value="SAP18"/>
    <property type="match status" value="1"/>
</dbReference>
<keyword evidence="4" id="KW-1185">Reference proteome</keyword>
<feature type="region of interest" description="Disordered" evidence="2">
    <location>
        <begin position="132"/>
        <end position="151"/>
    </location>
</feature>
<dbReference type="InterPro" id="IPR042534">
    <property type="entry name" value="SAP18_sf"/>
</dbReference>
<dbReference type="Gene3D" id="3.10.20.550">
    <property type="entry name" value="ASAP complex, SAP18 subunit"/>
    <property type="match status" value="1"/>
</dbReference>
<comment type="similarity">
    <text evidence="1">Belongs to the SAP18 family.</text>
</comment>
<dbReference type="Proteomes" id="UP001164286">
    <property type="component" value="Unassembled WGS sequence"/>
</dbReference>
<feature type="compositionally biased region" description="Basic and acidic residues" evidence="2">
    <location>
        <begin position="336"/>
        <end position="348"/>
    </location>
</feature>
<gene>
    <name evidence="3" type="ORF">MKK02DRAFT_45062</name>
</gene>
<protein>
    <submittedName>
        <fullName evidence="3">Sin3 associated polypeptide p18-domain-containing protein</fullName>
    </submittedName>
</protein>
<feature type="compositionally biased region" description="Gly residues" evidence="2">
    <location>
        <begin position="272"/>
        <end position="313"/>
    </location>
</feature>
<name>A0AA38H8Z9_9TREE</name>
<dbReference type="RefSeq" id="XP_052946132.1">
    <property type="nucleotide sequence ID" value="XM_053093218.1"/>
</dbReference>
<reference evidence="3" key="1">
    <citation type="journal article" date="2022" name="G3 (Bethesda)">
        <title>High quality genome of the basidiomycete yeast Dioszegia hungarica PDD-24b-2 isolated from cloud water.</title>
        <authorList>
            <person name="Jarrige D."/>
            <person name="Haridas S."/>
            <person name="Bleykasten-Grosshans C."/>
            <person name="Joly M."/>
            <person name="Nadalig T."/>
            <person name="Sancelme M."/>
            <person name="Vuilleumier S."/>
            <person name="Grigoriev I.V."/>
            <person name="Amato P."/>
            <person name="Bringel F."/>
        </authorList>
    </citation>
    <scope>NUCLEOTIDE SEQUENCE</scope>
    <source>
        <strain evidence="3">PDD-24b-2</strain>
    </source>
</reference>